<accession>A0A0L7L1C3</accession>
<evidence type="ECO:0000256" key="4">
    <source>
        <dbReference type="ARBA" id="ARBA00022725"/>
    </source>
</evidence>
<evidence type="ECO:0000256" key="5">
    <source>
        <dbReference type="ARBA" id="ARBA00022989"/>
    </source>
</evidence>
<dbReference type="EMBL" id="JTDY01003652">
    <property type="protein sequence ID" value="KOB69210.1"/>
    <property type="molecule type" value="Genomic_DNA"/>
</dbReference>
<dbReference type="Proteomes" id="UP000037510">
    <property type="component" value="Unassembled WGS sequence"/>
</dbReference>
<dbReference type="GO" id="GO:0007165">
    <property type="term" value="P:signal transduction"/>
    <property type="evidence" value="ECO:0007669"/>
    <property type="project" value="UniProtKB-KW"/>
</dbReference>
<feature type="transmembrane region" description="Helical" evidence="10">
    <location>
        <begin position="436"/>
        <end position="460"/>
    </location>
</feature>
<evidence type="ECO:0000256" key="3">
    <source>
        <dbReference type="ARBA" id="ARBA00022692"/>
    </source>
</evidence>
<evidence type="ECO:0000256" key="6">
    <source>
        <dbReference type="ARBA" id="ARBA00023136"/>
    </source>
</evidence>
<keyword evidence="6 10" id="KW-0472">Membrane</keyword>
<feature type="transmembrane region" description="Helical" evidence="10">
    <location>
        <begin position="74"/>
        <end position="96"/>
    </location>
</feature>
<proteinExistence type="predicted"/>
<keyword evidence="5 10" id="KW-1133">Transmembrane helix</keyword>
<feature type="transmembrane region" description="Helical" evidence="10">
    <location>
        <begin position="378"/>
        <end position="399"/>
    </location>
</feature>
<name>A0A0L7L1C3_OPEBR</name>
<keyword evidence="2" id="KW-0716">Sensory transduction</keyword>
<keyword evidence="3 10" id="KW-0812">Transmembrane</keyword>
<evidence type="ECO:0000256" key="1">
    <source>
        <dbReference type="ARBA" id="ARBA00004141"/>
    </source>
</evidence>
<dbReference type="GO" id="GO:0005886">
    <property type="term" value="C:plasma membrane"/>
    <property type="evidence" value="ECO:0007669"/>
    <property type="project" value="TreeGrafter"/>
</dbReference>
<evidence type="ECO:0000256" key="7">
    <source>
        <dbReference type="ARBA" id="ARBA00023170"/>
    </source>
</evidence>
<keyword evidence="12" id="KW-1185">Reference proteome</keyword>
<feature type="transmembrane region" description="Helical" evidence="10">
    <location>
        <begin position="41"/>
        <end position="62"/>
    </location>
</feature>
<dbReference type="PANTHER" id="PTHR21137:SF44">
    <property type="entry name" value="ODORANT RECEPTOR 13A-RELATED"/>
    <property type="match status" value="1"/>
</dbReference>
<comment type="caution">
    <text evidence="11">The sequence shown here is derived from an EMBL/GenBank/DDBJ whole genome shotgun (WGS) entry which is preliminary data.</text>
</comment>
<feature type="transmembrane region" description="Helical" evidence="10">
    <location>
        <begin position="134"/>
        <end position="163"/>
    </location>
</feature>
<evidence type="ECO:0000256" key="2">
    <source>
        <dbReference type="ARBA" id="ARBA00022606"/>
    </source>
</evidence>
<dbReference type="STRING" id="104452.A0A0L7L1C3"/>
<organism evidence="11 12">
    <name type="scientific">Operophtera brumata</name>
    <name type="common">Winter moth</name>
    <name type="synonym">Phalaena brumata</name>
    <dbReference type="NCBI Taxonomy" id="104452"/>
    <lineage>
        <taxon>Eukaryota</taxon>
        <taxon>Metazoa</taxon>
        <taxon>Ecdysozoa</taxon>
        <taxon>Arthropoda</taxon>
        <taxon>Hexapoda</taxon>
        <taxon>Insecta</taxon>
        <taxon>Pterygota</taxon>
        <taxon>Neoptera</taxon>
        <taxon>Endopterygota</taxon>
        <taxon>Lepidoptera</taxon>
        <taxon>Glossata</taxon>
        <taxon>Ditrysia</taxon>
        <taxon>Geometroidea</taxon>
        <taxon>Geometridae</taxon>
        <taxon>Larentiinae</taxon>
        <taxon>Operophtera</taxon>
    </lineage>
</organism>
<gene>
    <name evidence="11" type="ORF">OBRU01_13286</name>
</gene>
<evidence type="ECO:0000313" key="12">
    <source>
        <dbReference type="Proteomes" id="UP000037510"/>
    </source>
</evidence>
<evidence type="ECO:0000256" key="8">
    <source>
        <dbReference type="ARBA" id="ARBA00023224"/>
    </source>
</evidence>
<dbReference type="AlphaFoldDB" id="A0A0L7L1C3"/>
<comment type="subcellular location">
    <subcellularLocation>
        <location evidence="1">Membrane</location>
        <topology evidence="1">Multi-pass membrane protein</topology>
    </subcellularLocation>
</comment>
<feature type="transmembrane region" description="Helical" evidence="10">
    <location>
        <begin position="194"/>
        <end position="218"/>
    </location>
</feature>
<keyword evidence="4" id="KW-0552">Olfaction</keyword>
<feature type="coiled-coil region" evidence="9">
    <location>
        <begin position="97"/>
        <end position="131"/>
    </location>
</feature>
<keyword evidence="8" id="KW-0807">Transducer</keyword>
<evidence type="ECO:0000313" key="11">
    <source>
        <dbReference type="EMBL" id="KOB69210.1"/>
    </source>
</evidence>
<protein>
    <submittedName>
        <fullName evidence="11">Odorant receptor</fullName>
    </submittedName>
</protein>
<reference evidence="11 12" key="1">
    <citation type="journal article" date="2015" name="Genome Biol. Evol.">
        <title>The genome of winter moth (Operophtera brumata) provides a genomic perspective on sexual dimorphism and phenology.</title>
        <authorList>
            <person name="Derks M.F."/>
            <person name="Smit S."/>
            <person name="Salis L."/>
            <person name="Schijlen E."/>
            <person name="Bossers A."/>
            <person name="Mateman C."/>
            <person name="Pijl A.S."/>
            <person name="de Ridder D."/>
            <person name="Groenen M.A."/>
            <person name="Visser M.E."/>
            <person name="Megens H.J."/>
        </authorList>
    </citation>
    <scope>NUCLEOTIDE SEQUENCE [LARGE SCALE GENOMIC DNA]</scope>
    <source>
        <strain evidence="11">WM2013NL</strain>
        <tissue evidence="11">Head and thorax</tissue>
    </source>
</reference>
<keyword evidence="7 11" id="KW-0675">Receptor</keyword>
<dbReference type="InterPro" id="IPR004117">
    <property type="entry name" value="7tm6_olfct_rcpt"/>
</dbReference>
<dbReference type="GO" id="GO:0004984">
    <property type="term" value="F:olfactory receptor activity"/>
    <property type="evidence" value="ECO:0007669"/>
    <property type="project" value="InterPro"/>
</dbReference>
<keyword evidence="9" id="KW-0175">Coiled coil</keyword>
<dbReference type="PANTHER" id="PTHR21137">
    <property type="entry name" value="ODORANT RECEPTOR"/>
    <property type="match status" value="1"/>
</dbReference>
<dbReference type="Pfam" id="PF02949">
    <property type="entry name" value="7tm_6"/>
    <property type="match status" value="2"/>
</dbReference>
<sequence length="550" mass="64033">MGDEILLFDQTIKKFEIILHVGGFNINSGEKTSSDYIKSRIIYIINFFWLNVDLVGGIYWFIDRVSTGEDFLGLTYIAPCICLSTLATVKGLLLVLNEKHAHKLMENLRNLEKIEKERQQSQEKDDIIKKERDFLNIVINMVTWLYVIVDVTFAVGPIVIIMVKYYNAGEVELILPFLVVYPFDPFKVTMVNDVAFIITFLSFLFSSLFQVFFLCYFADLLMTASMEITDAVYKSQWYIAEASVGKKLLIMQTRGQVPCKLTAFGFADVNLNSFMREDGVFRPHAKMHRIAKLSSAHNAQEITEGKNFLELTSIAPCITFTILSMFKSLLHLINETEISKLIDNMRKLERDENNRQATIEKDKIITEERQFLNRVLNVLYILSYSMIVVFDMTPLVLMALKFYKTNEFEMLLPYLDVFSFIPYDFKYWLFAYVHQIWSECIVLLEIGAADYLFFTCCTYLRTQFRLLQHDIERMIPNTSHVMLDEDFQAKFTELVQWHQEIIKSSNTLETIYSKSNLFNFMSSSLVICLTGFNVTVTFYISESVYLRALR</sequence>
<evidence type="ECO:0000256" key="9">
    <source>
        <dbReference type="SAM" id="Coils"/>
    </source>
</evidence>
<feature type="transmembrane region" description="Helical" evidence="10">
    <location>
        <begin position="517"/>
        <end position="540"/>
    </location>
</feature>
<evidence type="ECO:0000256" key="10">
    <source>
        <dbReference type="SAM" id="Phobius"/>
    </source>
</evidence>
<dbReference type="GO" id="GO:0005549">
    <property type="term" value="F:odorant binding"/>
    <property type="evidence" value="ECO:0007669"/>
    <property type="project" value="InterPro"/>
</dbReference>